<dbReference type="PANTHER" id="PTHR42847:SF4">
    <property type="entry name" value="ALKANESULFONATE MONOOXYGENASE-RELATED"/>
    <property type="match status" value="1"/>
</dbReference>
<accession>A0A1Q9LJJ1</accession>
<dbReference type="Gene3D" id="3.20.20.30">
    <property type="entry name" value="Luciferase-like domain"/>
    <property type="match status" value="1"/>
</dbReference>
<dbReference type="STRING" id="1193682.BJP25_22800"/>
<evidence type="ECO:0000313" key="6">
    <source>
        <dbReference type="EMBL" id="OLR92164.1"/>
    </source>
</evidence>
<sequence>MTTAPRLRVFTEPQQGADYTDLLAVARHAEAAGYDAFFRSDHYLPMGGADGLPGPTDAWITLAGLAVQTSSIRLGTLMTAITFRLPGPTAIAVAQVDRMSGGRVEFGVGSGWYADEHTAYGIPFPPVKERFERYAEHLEVITGLWRTPAGETFSHRGEHYTLTDSPALPKPAQSPAPPVIIGGFGAKQTPRLAARFADEFNLPFAGIDACVAQFARVDAASAEAGRPAPERSVAQVVCVGRTEQEFTRRAAAIGREPAELRENGIAGTVDEAVDKIGRWQEATGITKLYLQFLDLSDLDHLDVVAGEVRPRL</sequence>
<dbReference type="Pfam" id="PF00296">
    <property type="entry name" value="Bac_luciferase"/>
    <property type="match status" value="1"/>
</dbReference>
<evidence type="ECO:0000256" key="2">
    <source>
        <dbReference type="ARBA" id="ARBA00022643"/>
    </source>
</evidence>
<dbReference type="PANTHER" id="PTHR42847">
    <property type="entry name" value="ALKANESULFONATE MONOOXYGENASE"/>
    <property type="match status" value="1"/>
</dbReference>
<keyword evidence="2" id="KW-0288">FMN</keyword>
<dbReference type="OrthoDB" id="4029802at2"/>
<dbReference type="EMBL" id="MKQR01000017">
    <property type="protein sequence ID" value="OLR92164.1"/>
    <property type="molecule type" value="Genomic_DNA"/>
</dbReference>
<keyword evidence="3" id="KW-0560">Oxidoreductase</keyword>
<dbReference type="NCBIfam" id="TIGR03560">
    <property type="entry name" value="F420_Rv1855c"/>
    <property type="match status" value="1"/>
</dbReference>
<protein>
    <submittedName>
        <fullName evidence="6">LLM class F420-dependent oxidoreductase</fullName>
    </submittedName>
</protein>
<dbReference type="GO" id="GO:0046306">
    <property type="term" value="P:alkanesulfonate catabolic process"/>
    <property type="evidence" value="ECO:0007669"/>
    <property type="project" value="TreeGrafter"/>
</dbReference>
<feature type="domain" description="Luciferase-like" evidence="5">
    <location>
        <begin position="10"/>
        <end position="265"/>
    </location>
</feature>
<keyword evidence="1" id="KW-0285">Flavoprotein</keyword>
<keyword evidence="7" id="KW-1185">Reference proteome</keyword>
<dbReference type="Proteomes" id="UP000186040">
    <property type="component" value="Unassembled WGS sequence"/>
</dbReference>
<name>A0A1Q9LJJ1_9PSEU</name>
<dbReference type="InterPro" id="IPR050172">
    <property type="entry name" value="SsuD_RutA_monooxygenase"/>
</dbReference>
<proteinExistence type="predicted"/>
<evidence type="ECO:0000256" key="4">
    <source>
        <dbReference type="ARBA" id="ARBA00023033"/>
    </source>
</evidence>
<keyword evidence="4" id="KW-0503">Monooxygenase</keyword>
<dbReference type="InterPro" id="IPR019952">
    <property type="entry name" value="F420_OxRdatse_Rv1855c_pred"/>
</dbReference>
<organism evidence="6 7">
    <name type="scientific">Actinokineospora bangkokensis</name>
    <dbReference type="NCBI Taxonomy" id="1193682"/>
    <lineage>
        <taxon>Bacteria</taxon>
        <taxon>Bacillati</taxon>
        <taxon>Actinomycetota</taxon>
        <taxon>Actinomycetes</taxon>
        <taxon>Pseudonocardiales</taxon>
        <taxon>Pseudonocardiaceae</taxon>
        <taxon>Actinokineospora</taxon>
    </lineage>
</organism>
<evidence type="ECO:0000313" key="7">
    <source>
        <dbReference type="Proteomes" id="UP000186040"/>
    </source>
</evidence>
<evidence type="ECO:0000259" key="5">
    <source>
        <dbReference type="Pfam" id="PF00296"/>
    </source>
</evidence>
<comment type="caution">
    <text evidence="6">The sequence shown here is derived from an EMBL/GenBank/DDBJ whole genome shotgun (WGS) entry which is preliminary data.</text>
</comment>
<dbReference type="InterPro" id="IPR036661">
    <property type="entry name" value="Luciferase-like_sf"/>
</dbReference>
<dbReference type="AlphaFoldDB" id="A0A1Q9LJJ1"/>
<gene>
    <name evidence="6" type="ORF">BJP25_22800</name>
</gene>
<evidence type="ECO:0000256" key="1">
    <source>
        <dbReference type="ARBA" id="ARBA00022630"/>
    </source>
</evidence>
<dbReference type="InterPro" id="IPR011251">
    <property type="entry name" value="Luciferase-like_dom"/>
</dbReference>
<dbReference type="GO" id="GO:0008726">
    <property type="term" value="F:alkanesulfonate monooxygenase activity"/>
    <property type="evidence" value="ECO:0007669"/>
    <property type="project" value="TreeGrafter"/>
</dbReference>
<dbReference type="SUPFAM" id="SSF51679">
    <property type="entry name" value="Bacterial luciferase-like"/>
    <property type="match status" value="1"/>
</dbReference>
<dbReference type="RefSeq" id="WP_075976053.1">
    <property type="nucleotide sequence ID" value="NZ_MKQR01000017.1"/>
</dbReference>
<reference evidence="6 7" key="1">
    <citation type="submission" date="2016-10" db="EMBL/GenBank/DDBJ databases">
        <title>The Draft Genome Sequence of Actinokineospora bangkokensis 44EHWT reveals the biosynthetic pathway of antifungal compounds Thailandins with unusual extender unit butylmalonyl-CoA.</title>
        <authorList>
            <person name="Greule A."/>
            <person name="Intra B."/>
            <person name="Flemming S."/>
            <person name="Rommel M.G."/>
            <person name="Panbangred W."/>
            <person name="Bechthold A."/>
        </authorList>
    </citation>
    <scope>NUCLEOTIDE SEQUENCE [LARGE SCALE GENOMIC DNA]</scope>
    <source>
        <strain evidence="6 7">44EHW</strain>
    </source>
</reference>
<evidence type="ECO:0000256" key="3">
    <source>
        <dbReference type="ARBA" id="ARBA00023002"/>
    </source>
</evidence>